<dbReference type="SUPFAM" id="SSF101690">
    <property type="entry name" value="PAZ domain"/>
    <property type="match status" value="1"/>
</dbReference>
<evidence type="ECO:0000313" key="5">
    <source>
        <dbReference type="WBParaSite" id="EEL_0001051901-mRNA-1"/>
    </source>
</evidence>
<organism evidence="4 5">
    <name type="scientific">Elaeophora elaphi</name>
    <dbReference type="NCBI Taxonomy" id="1147741"/>
    <lineage>
        <taxon>Eukaryota</taxon>
        <taxon>Metazoa</taxon>
        <taxon>Ecdysozoa</taxon>
        <taxon>Nematoda</taxon>
        <taxon>Chromadorea</taxon>
        <taxon>Rhabditida</taxon>
        <taxon>Spirurina</taxon>
        <taxon>Spiruromorpha</taxon>
        <taxon>Filarioidea</taxon>
        <taxon>Onchocercidae</taxon>
        <taxon>Elaeophora</taxon>
    </lineage>
</organism>
<dbReference type="Proteomes" id="UP000050640">
    <property type="component" value="Unplaced"/>
</dbReference>
<dbReference type="WBParaSite" id="EEL_0001051901-mRNA-1">
    <property type="protein sequence ID" value="EEL_0001051901-mRNA-1"/>
    <property type="gene ID" value="EEL_0001051901"/>
</dbReference>
<dbReference type="SMART" id="SM00950">
    <property type="entry name" value="Piwi"/>
    <property type="match status" value="1"/>
</dbReference>
<dbReference type="AlphaFoldDB" id="A0A0R3S6U7"/>
<feature type="compositionally biased region" description="Basic and acidic residues" evidence="1">
    <location>
        <begin position="1"/>
        <end position="15"/>
    </location>
</feature>
<evidence type="ECO:0000256" key="1">
    <source>
        <dbReference type="SAM" id="MobiDB-lite"/>
    </source>
</evidence>
<dbReference type="Pfam" id="PF02171">
    <property type="entry name" value="Piwi"/>
    <property type="match status" value="1"/>
</dbReference>
<dbReference type="PROSITE" id="PS50822">
    <property type="entry name" value="PIWI"/>
    <property type="match status" value="1"/>
</dbReference>
<accession>A0A0R3S6U7</accession>
<dbReference type="InterPro" id="IPR036397">
    <property type="entry name" value="RNaseH_sf"/>
</dbReference>
<sequence length="732" mass="84515">MEGRGRGRVRTKESEVVTSSPAGKGRGRNRRLQVGTLSGESARVEQQHEKKYQQIEELVRRPNYGELGKHIELMANFKLLDVPASLQIYCYHVDVLKVTKKARVVVENRDICRKIFWEIVSNNQEIFGLRYSLVYDDCHKLYSLNKLKTEKSTLQFQLFVEPKPGLKVCIPSLLIFKSLPSNVCFMVHILATDYFAVNTDEQLPNFRAMSTKVFYKVDMLLIDFYLAVLNEFAGRRRPYDIDSVCETFALSVSQRQQLKDAMKGLNMKLTYVDRHVKFIDVGLPARIQRFQIKRSDNSIEELTVEEYFGRYKNIRLKFPNLPVLHCGTLTRKDYFPMELLRLSDNVQRVKKRLTPFQVSKLMRCIPLLFKDTALSPLEKFKKIDWFLKGMRISTDDEFIEQFGIIFPSVSNGVPESVRILGRVLPSPSLKFKVSSSNVHFAVVFVDQAISMQNFREPFNTLIDACKFFGMKFVRENFGADTVEIYNWDTRKEKADVYVRSFKNVCHEMGKEALKPLMIFIIPGRNDDTYGRIKVTCDKEEGVACQVILAETFLRMRGNPKYNAVSHNVCLKINAKLDGVNNEVARNQNYWKKFTDREAPTLFIGIDITHSHSIDPWAPSIAAIVGSVNISATRYAASLKIQQPRTEVVSYIVDALRTRIMEFCTKTGCKPQHIVLFRDGVADSQFLDVMNVELLCLKTAVHQLDQLYHPTVSYVVVQKRHHTRFIEEDMKRF</sequence>
<dbReference type="PROSITE" id="PS50821">
    <property type="entry name" value="PAZ"/>
    <property type="match status" value="1"/>
</dbReference>
<dbReference type="InterPro" id="IPR036085">
    <property type="entry name" value="PAZ_dom_sf"/>
</dbReference>
<dbReference type="SUPFAM" id="SSF53098">
    <property type="entry name" value="Ribonuclease H-like"/>
    <property type="match status" value="1"/>
</dbReference>
<dbReference type="Gene3D" id="3.30.420.10">
    <property type="entry name" value="Ribonuclease H-like superfamily/Ribonuclease H"/>
    <property type="match status" value="1"/>
</dbReference>
<feature type="region of interest" description="Disordered" evidence="1">
    <location>
        <begin position="1"/>
        <end position="40"/>
    </location>
</feature>
<dbReference type="Pfam" id="PF02170">
    <property type="entry name" value="PAZ"/>
    <property type="match status" value="1"/>
</dbReference>
<proteinExistence type="predicted"/>
<dbReference type="GO" id="GO:0003723">
    <property type="term" value="F:RNA binding"/>
    <property type="evidence" value="ECO:0007669"/>
    <property type="project" value="InterPro"/>
</dbReference>
<protein>
    <submittedName>
        <fullName evidence="5">Piwi domain-containing protein</fullName>
    </submittedName>
</protein>
<name>A0A0R3S6U7_9BILA</name>
<dbReference type="CDD" id="cd02846">
    <property type="entry name" value="PAZ_argonaute_like"/>
    <property type="match status" value="1"/>
</dbReference>
<feature type="domain" description="PAZ" evidence="2">
    <location>
        <begin position="239"/>
        <end position="344"/>
    </location>
</feature>
<dbReference type="Gene3D" id="2.170.260.10">
    <property type="entry name" value="paz domain"/>
    <property type="match status" value="1"/>
</dbReference>
<dbReference type="InterPro" id="IPR003100">
    <property type="entry name" value="PAZ_dom"/>
</dbReference>
<dbReference type="InterPro" id="IPR012337">
    <property type="entry name" value="RNaseH-like_sf"/>
</dbReference>
<feature type="domain" description="Piwi" evidence="3">
    <location>
        <begin position="516"/>
        <end position="732"/>
    </location>
</feature>
<dbReference type="InterPro" id="IPR003165">
    <property type="entry name" value="Piwi"/>
</dbReference>
<evidence type="ECO:0000259" key="2">
    <source>
        <dbReference type="PROSITE" id="PS50821"/>
    </source>
</evidence>
<dbReference type="Gene3D" id="3.40.50.2300">
    <property type="match status" value="1"/>
</dbReference>
<evidence type="ECO:0000259" key="3">
    <source>
        <dbReference type="PROSITE" id="PS50822"/>
    </source>
</evidence>
<reference evidence="5" key="1">
    <citation type="submission" date="2017-02" db="UniProtKB">
        <authorList>
            <consortium name="WormBaseParasite"/>
        </authorList>
    </citation>
    <scope>IDENTIFICATION</scope>
</reference>
<dbReference type="PANTHER" id="PTHR22891">
    <property type="entry name" value="EUKARYOTIC TRANSLATION INITIATION FACTOR 2C"/>
    <property type="match status" value="1"/>
</dbReference>
<evidence type="ECO:0000313" key="4">
    <source>
        <dbReference type="Proteomes" id="UP000050640"/>
    </source>
</evidence>
<dbReference type="STRING" id="1147741.A0A0R3S6U7"/>
<keyword evidence="4" id="KW-1185">Reference proteome</keyword>